<sequence>MERYEVGLKKKSFSLSYNGGEIWCEHLDSLYDKKELLKEKFHQDLLNIGRPSTSSFLAVVLDESDVDLEILELIVEGFVGLKKQIRKVVFVGLTAKMKNYIKKRKTSTLFAMTCIDDLEKAKEWLITK</sequence>
<name>A0A419STK1_9FIRM</name>
<dbReference type="AlphaFoldDB" id="A0A419STK1"/>
<gene>
    <name evidence="1" type="ORF">BET01_10340</name>
</gene>
<comment type="caution">
    <text evidence="1">The sequence shown here is derived from an EMBL/GenBank/DDBJ whole genome shotgun (WGS) entry which is preliminary data.</text>
</comment>
<evidence type="ECO:0008006" key="3">
    <source>
        <dbReference type="Google" id="ProtNLM"/>
    </source>
</evidence>
<reference evidence="1 2" key="1">
    <citation type="submission" date="2016-08" db="EMBL/GenBank/DDBJ databases">
        <title>A new outlook on sporulation: Clostridium algidixylanolyticum.</title>
        <authorList>
            <person name="Poppleton D.I."/>
            <person name="Gribaldo S."/>
        </authorList>
    </citation>
    <scope>NUCLEOTIDE SEQUENCE [LARGE SCALE GENOMIC DNA]</scope>
    <source>
        <strain evidence="1 2">SPL73</strain>
    </source>
</reference>
<dbReference type="Proteomes" id="UP000284277">
    <property type="component" value="Unassembled WGS sequence"/>
</dbReference>
<keyword evidence="2" id="KW-1185">Reference proteome</keyword>
<dbReference type="EMBL" id="MCIA01000034">
    <property type="protein sequence ID" value="RKD28607.1"/>
    <property type="molecule type" value="Genomic_DNA"/>
</dbReference>
<protein>
    <recommendedName>
        <fullName evidence="3">STAS/SEC14 domain-containing protein</fullName>
    </recommendedName>
</protein>
<dbReference type="RefSeq" id="WP_120198569.1">
    <property type="nucleotide sequence ID" value="NZ_MCIA01000034.1"/>
</dbReference>
<proteinExistence type="predicted"/>
<dbReference type="OrthoDB" id="2605177at2"/>
<accession>A0A419STK1</accession>
<evidence type="ECO:0000313" key="2">
    <source>
        <dbReference type="Proteomes" id="UP000284277"/>
    </source>
</evidence>
<evidence type="ECO:0000313" key="1">
    <source>
        <dbReference type="EMBL" id="RKD28607.1"/>
    </source>
</evidence>
<organism evidence="1 2">
    <name type="scientific">Lacrimispora algidixylanolytica</name>
    <dbReference type="NCBI Taxonomy" id="94868"/>
    <lineage>
        <taxon>Bacteria</taxon>
        <taxon>Bacillati</taxon>
        <taxon>Bacillota</taxon>
        <taxon>Clostridia</taxon>
        <taxon>Lachnospirales</taxon>
        <taxon>Lachnospiraceae</taxon>
        <taxon>Lacrimispora</taxon>
    </lineage>
</organism>